<feature type="region of interest" description="Disordered" evidence="1">
    <location>
        <begin position="1"/>
        <end position="34"/>
    </location>
</feature>
<dbReference type="Proteomes" id="UP000030766">
    <property type="component" value="Unassembled WGS sequence"/>
</dbReference>
<name>W9JTW7_FUSOX</name>
<reference evidence="2" key="1">
    <citation type="submission" date="2011-06" db="EMBL/GenBank/DDBJ databases">
        <title>The Genome Sequence of Fusarium oxysporum Fo47.</title>
        <authorList>
            <consortium name="The Broad Institute Genome Sequencing Platform"/>
            <person name="Ma L.-J."/>
            <person name="Gale L.R."/>
            <person name="Schwartz D.C."/>
            <person name="Zhou S."/>
            <person name="Corby-Kistler H."/>
            <person name="Young S.K."/>
            <person name="Zeng Q."/>
            <person name="Gargeya S."/>
            <person name="Fitzgerald M."/>
            <person name="Haas B."/>
            <person name="Abouelleil A."/>
            <person name="Alvarado L."/>
            <person name="Arachchi H.M."/>
            <person name="Berlin A."/>
            <person name="Brown A."/>
            <person name="Chapman S.B."/>
            <person name="Chen Z."/>
            <person name="Dunbar C."/>
            <person name="Freedman E."/>
            <person name="Gearin G."/>
            <person name="Gellesch M."/>
            <person name="Goldberg J."/>
            <person name="Griggs A."/>
            <person name="Gujja S."/>
            <person name="Heiman D."/>
            <person name="Howarth C."/>
            <person name="Larson L."/>
            <person name="Lui A."/>
            <person name="MacDonald P.J.P."/>
            <person name="Mehta T."/>
            <person name="Montmayeur A."/>
            <person name="Murphy C."/>
            <person name="Neiman D."/>
            <person name="Pearson M."/>
            <person name="Priest M."/>
            <person name="Roberts A."/>
            <person name="Saif S."/>
            <person name="Shea T."/>
            <person name="Shenoy N."/>
            <person name="Sisk P."/>
            <person name="Stolte C."/>
            <person name="Sykes S."/>
            <person name="Wortman J."/>
            <person name="Nusbaum C."/>
            <person name="Birren B."/>
        </authorList>
    </citation>
    <scope>NUCLEOTIDE SEQUENCE [LARGE SCALE GENOMIC DNA]</scope>
    <source>
        <strain evidence="2">Fo47</strain>
    </source>
</reference>
<evidence type="ECO:0000313" key="2">
    <source>
        <dbReference type="EMBL" id="EWZ35512.1"/>
    </source>
</evidence>
<dbReference type="EMBL" id="JH717903">
    <property type="protein sequence ID" value="EWZ35512.1"/>
    <property type="molecule type" value="Genomic_DNA"/>
</dbReference>
<dbReference type="AlphaFoldDB" id="W9JTW7"/>
<proteinExistence type="predicted"/>
<protein>
    <submittedName>
        <fullName evidence="2">Uncharacterized protein</fullName>
    </submittedName>
</protein>
<organism evidence="2">
    <name type="scientific">Fusarium oxysporum Fo47</name>
    <dbReference type="NCBI Taxonomy" id="660027"/>
    <lineage>
        <taxon>Eukaryota</taxon>
        <taxon>Fungi</taxon>
        <taxon>Dikarya</taxon>
        <taxon>Ascomycota</taxon>
        <taxon>Pezizomycotina</taxon>
        <taxon>Sordariomycetes</taxon>
        <taxon>Hypocreomycetidae</taxon>
        <taxon>Hypocreales</taxon>
        <taxon>Nectriaceae</taxon>
        <taxon>Fusarium</taxon>
        <taxon>Fusarium oxysporum species complex</taxon>
    </lineage>
</organism>
<gene>
    <name evidence="2" type="ORF">FOZG_11423</name>
</gene>
<dbReference type="HOGENOM" id="CLU_3377114_0_0_1"/>
<accession>W9JTW7</accession>
<evidence type="ECO:0000256" key="1">
    <source>
        <dbReference type="SAM" id="MobiDB-lite"/>
    </source>
</evidence>
<feature type="compositionally biased region" description="Basic and acidic residues" evidence="1">
    <location>
        <begin position="20"/>
        <end position="34"/>
    </location>
</feature>
<sequence length="34" mass="3706">MARYSQTHPAGGAETTISRAEAEDSGREPARVFR</sequence>
<reference evidence="2" key="2">
    <citation type="submission" date="2012-06" db="EMBL/GenBank/DDBJ databases">
        <title>Annotation of the Genome Sequence of Fusarium oxysporum Fo47.</title>
        <authorList>
            <consortium name="The Broad Institute Genomics Platform"/>
            <person name="Ma L.-J."/>
            <person name="Corby-Kistler H."/>
            <person name="Broz K."/>
            <person name="Gale L.R."/>
            <person name="Jonkers W."/>
            <person name="O'Donnell K."/>
            <person name="Ploetz R."/>
            <person name="Steinberg C."/>
            <person name="Schwartz D.C."/>
            <person name="VanEtten H."/>
            <person name="Zhou S."/>
            <person name="Young S.K."/>
            <person name="Zeng Q."/>
            <person name="Gargeya S."/>
            <person name="Fitzgerald M."/>
            <person name="Abouelleil A."/>
            <person name="Alvarado L."/>
            <person name="Chapman S.B."/>
            <person name="Gainer-Dewar J."/>
            <person name="Goldberg J."/>
            <person name="Griggs A."/>
            <person name="Gujja S."/>
            <person name="Hansen M."/>
            <person name="Howarth C."/>
            <person name="Imamovic A."/>
            <person name="Ireland A."/>
            <person name="Larimer J."/>
            <person name="McCowan C."/>
            <person name="Murphy C."/>
            <person name="Pearson M."/>
            <person name="Poon T.W."/>
            <person name="Priest M."/>
            <person name="Roberts A."/>
            <person name="Saif S."/>
            <person name="Shea T."/>
            <person name="Sykes S."/>
            <person name="Wortman J."/>
            <person name="Nusbaum C."/>
            <person name="Birren B."/>
        </authorList>
    </citation>
    <scope>NUCLEOTIDE SEQUENCE</scope>
    <source>
        <strain evidence="2">Fo47</strain>
    </source>
</reference>
<dbReference type="VEuPathDB" id="FungiDB:FOZG_11423"/>